<dbReference type="AlphaFoldDB" id="A0A101FGY1"/>
<keyword evidence="6 10" id="KW-0067">ATP-binding</keyword>
<accession>A0A101FGY1</accession>
<name>A0A101FGY1_9THEO</name>
<keyword evidence="3 10" id="KW-0963">Cytoplasm</keyword>
<dbReference type="InterPro" id="IPR008909">
    <property type="entry name" value="DALR_anticod-bd"/>
</dbReference>
<dbReference type="GO" id="GO:0006426">
    <property type="term" value="P:glycyl-tRNA aminoacylation"/>
    <property type="evidence" value="ECO:0007669"/>
    <property type="project" value="UniProtKB-UniRule"/>
</dbReference>
<keyword evidence="8 10" id="KW-0030">Aminoacyl-tRNA synthetase</keyword>
<dbReference type="GO" id="GO:0006420">
    <property type="term" value="P:arginyl-tRNA aminoacylation"/>
    <property type="evidence" value="ECO:0007669"/>
    <property type="project" value="InterPro"/>
</dbReference>
<comment type="similarity">
    <text evidence="2 10">Belongs to the class-II aminoacyl-tRNA synthetase family.</text>
</comment>
<comment type="subunit">
    <text evidence="10">Tetramer of two alpha and two beta subunits.</text>
</comment>
<dbReference type="GO" id="GO:0004820">
    <property type="term" value="F:glycine-tRNA ligase activity"/>
    <property type="evidence" value="ECO:0007669"/>
    <property type="project" value="UniProtKB-UniRule"/>
</dbReference>
<evidence type="ECO:0000256" key="3">
    <source>
        <dbReference type="ARBA" id="ARBA00022490"/>
    </source>
</evidence>
<evidence type="ECO:0000256" key="10">
    <source>
        <dbReference type="HAMAP-Rule" id="MF_00255"/>
    </source>
</evidence>
<sequence>MDYLLEIGVEELPARLAGPLVAQFRELGERMLQENRIAFEEVRVYSTPRRITLLVKGIAGVQTDLVEEVKGPPRRAAFDEAGQPTKAAHGFARGQGVAVSDLVVRATPAGEYVFARKRIQGRPTAEVLREQIPTLIGGLSFPRPMRWGNLDFRFIRPIRWLVSLLGDEVVDFELSGLRPGRLTFGLRNFHPDPIELRNTEDYLERMREASIIVDQERRKEVIRKALEDEAARLGGRVVPDDDLLEEVTHLVESPLPIVGEFDPRFLRLPPEVVITPMKEHQRYFPVWDENGRLLPRFIAFANGPVDRELVRRGNEKVLRARLQDAEFFYQEDLRTPLEKKIEKLKKVVYLEGLGTVYDRVQRLVSLSRYLCGVLGLTELQREAAERAAYLSKADLVTSMVFEFPELQGIMGGYYARAGGEREEVCRAIEEHYRPRFAGDELPQTKPGAVVAIADKIDGLVGCFALGLEPSGSQDPYALRRQALGILHIALSQGFDFSLRELVARAYENYQGMELRYSLAEVEDRLEEFFRVRLRGLYLDRGYPYDLVDAALGPSSDRIQAVRGRLEALAAVRQEPEMDSLLTAYTRASRLARQGEGREVDPGLFREPEERELYDSWLRIKDDLLCLVAGGKYREALLTGARLTEHLDRFFDRVMVMVEDEALRENRLGILKDIAATLRMLGDLDKIVRSS</sequence>
<evidence type="ECO:0000256" key="9">
    <source>
        <dbReference type="ARBA" id="ARBA00047937"/>
    </source>
</evidence>
<reference evidence="13" key="1">
    <citation type="journal article" date="2015" name="MBio">
        <title>Genome-Resolved Metagenomic Analysis Reveals Roles for Candidate Phyla and Other Microbial Community Members in Biogeochemical Transformations in Oil Reservoirs.</title>
        <authorList>
            <person name="Hu P."/>
            <person name="Tom L."/>
            <person name="Singh A."/>
            <person name="Thomas B.C."/>
            <person name="Baker B.J."/>
            <person name="Piceno Y.M."/>
            <person name="Andersen G.L."/>
            <person name="Banfield J.F."/>
        </authorList>
    </citation>
    <scope>NUCLEOTIDE SEQUENCE [LARGE SCALE GENOMIC DNA]</scope>
</reference>
<dbReference type="Pfam" id="PF05746">
    <property type="entry name" value="DALR_1"/>
    <property type="match status" value="1"/>
</dbReference>
<dbReference type="GO" id="GO:0005524">
    <property type="term" value="F:ATP binding"/>
    <property type="evidence" value="ECO:0007669"/>
    <property type="project" value="UniProtKB-UniRule"/>
</dbReference>
<dbReference type="PROSITE" id="PS50861">
    <property type="entry name" value="AA_TRNA_LIGASE_II_GLYAB"/>
    <property type="match status" value="1"/>
</dbReference>
<evidence type="ECO:0000256" key="2">
    <source>
        <dbReference type="ARBA" id="ARBA00008226"/>
    </source>
</evidence>
<proteinExistence type="inferred from homology"/>
<evidence type="ECO:0000256" key="6">
    <source>
        <dbReference type="ARBA" id="ARBA00022840"/>
    </source>
</evidence>
<dbReference type="PANTHER" id="PTHR30075">
    <property type="entry name" value="GLYCYL-TRNA SYNTHETASE"/>
    <property type="match status" value="1"/>
</dbReference>
<dbReference type="EC" id="6.1.1.14" evidence="10"/>
<dbReference type="InterPro" id="IPR006194">
    <property type="entry name" value="Gly-tRNA-synth_heterodimer"/>
</dbReference>
<dbReference type="GO" id="GO:0004814">
    <property type="term" value="F:arginine-tRNA ligase activity"/>
    <property type="evidence" value="ECO:0007669"/>
    <property type="project" value="InterPro"/>
</dbReference>
<evidence type="ECO:0000256" key="1">
    <source>
        <dbReference type="ARBA" id="ARBA00004496"/>
    </source>
</evidence>
<dbReference type="EMBL" id="LGFO01000033">
    <property type="protein sequence ID" value="KUK36858.1"/>
    <property type="molecule type" value="Genomic_DNA"/>
</dbReference>
<keyword evidence="4 10" id="KW-0436">Ligase</keyword>
<organism evidence="12 13">
    <name type="scientific">Thermacetogenium phaeum</name>
    <dbReference type="NCBI Taxonomy" id="85874"/>
    <lineage>
        <taxon>Bacteria</taxon>
        <taxon>Bacillati</taxon>
        <taxon>Bacillota</taxon>
        <taxon>Clostridia</taxon>
        <taxon>Thermoanaerobacterales</taxon>
        <taxon>Thermoanaerobacteraceae</taxon>
        <taxon>Thermacetogenium</taxon>
    </lineage>
</organism>
<keyword evidence="5 10" id="KW-0547">Nucleotide-binding</keyword>
<gene>
    <name evidence="10" type="primary">glyS</name>
    <name evidence="12" type="ORF">XD66_0434</name>
</gene>
<evidence type="ECO:0000256" key="8">
    <source>
        <dbReference type="ARBA" id="ARBA00023146"/>
    </source>
</evidence>
<feature type="domain" description="DALR anticodon binding" evidence="11">
    <location>
        <begin position="581"/>
        <end position="678"/>
    </location>
</feature>
<dbReference type="InterPro" id="IPR015944">
    <property type="entry name" value="Gly-tRNA-synth_bsu"/>
</dbReference>
<comment type="subcellular location">
    <subcellularLocation>
        <location evidence="1 10">Cytoplasm</location>
    </subcellularLocation>
</comment>
<evidence type="ECO:0000313" key="12">
    <source>
        <dbReference type="EMBL" id="KUK36858.1"/>
    </source>
</evidence>
<dbReference type="HAMAP" id="MF_00255">
    <property type="entry name" value="Gly_tRNA_synth_beta"/>
    <property type="match status" value="1"/>
</dbReference>
<keyword evidence="7 10" id="KW-0648">Protein biosynthesis</keyword>
<dbReference type="Proteomes" id="UP000053326">
    <property type="component" value="Unassembled WGS sequence"/>
</dbReference>
<dbReference type="PATRIC" id="fig|85874.4.peg.1574"/>
<comment type="caution">
    <text evidence="12">The sequence shown here is derived from an EMBL/GenBank/DDBJ whole genome shotgun (WGS) entry which is preliminary data.</text>
</comment>
<dbReference type="PANTHER" id="PTHR30075:SF2">
    <property type="entry name" value="GLYCINE--TRNA LIGASE, CHLOROPLASTIC_MITOCHONDRIAL 2"/>
    <property type="match status" value="1"/>
</dbReference>
<dbReference type="PRINTS" id="PR01045">
    <property type="entry name" value="TRNASYNTHGB"/>
</dbReference>
<comment type="catalytic activity">
    <reaction evidence="9 10">
        <text>tRNA(Gly) + glycine + ATP = glycyl-tRNA(Gly) + AMP + diphosphate</text>
        <dbReference type="Rhea" id="RHEA:16013"/>
        <dbReference type="Rhea" id="RHEA-COMP:9664"/>
        <dbReference type="Rhea" id="RHEA-COMP:9683"/>
        <dbReference type="ChEBI" id="CHEBI:30616"/>
        <dbReference type="ChEBI" id="CHEBI:33019"/>
        <dbReference type="ChEBI" id="CHEBI:57305"/>
        <dbReference type="ChEBI" id="CHEBI:78442"/>
        <dbReference type="ChEBI" id="CHEBI:78522"/>
        <dbReference type="ChEBI" id="CHEBI:456215"/>
        <dbReference type="EC" id="6.1.1.14"/>
    </reaction>
</comment>
<dbReference type="NCBIfam" id="TIGR00211">
    <property type="entry name" value="glyS"/>
    <property type="match status" value="1"/>
</dbReference>
<dbReference type="GO" id="GO:0005829">
    <property type="term" value="C:cytosol"/>
    <property type="evidence" value="ECO:0007669"/>
    <property type="project" value="TreeGrafter"/>
</dbReference>
<dbReference type="SUPFAM" id="SSF109604">
    <property type="entry name" value="HD-domain/PDEase-like"/>
    <property type="match status" value="1"/>
</dbReference>
<evidence type="ECO:0000256" key="4">
    <source>
        <dbReference type="ARBA" id="ARBA00022598"/>
    </source>
</evidence>
<evidence type="ECO:0000256" key="5">
    <source>
        <dbReference type="ARBA" id="ARBA00022741"/>
    </source>
</evidence>
<evidence type="ECO:0000259" key="11">
    <source>
        <dbReference type="Pfam" id="PF05746"/>
    </source>
</evidence>
<evidence type="ECO:0000256" key="7">
    <source>
        <dbReference type="ARBA" id="ARBA00022917"/>
    </source>
</evidence>
<protein>
    <recommendedName>
        <fullName evidence="10">Glycine--tRNA ligase beta subunit</fullName>
        <ecNumber evidence="10">6.1.1.14</ecNumber>
    </recommendedName>
    <alternativeName>
        <fullName evidence="10">Glycyl-tRNA synthetase beta subunit</fullName>
        <shortName evidence="10">GlyRS</shortName>
    </alternativeName>
</protein>
<dbReference type="Pfam" id="PF02092">
    <property type="entry name" value="tRNA_synt_2f"/>
    <property type="match status" value="1"/>
</dbReference>
<evidence type="ECO:0000313" key="13">
    <source>
        <dbReference type="Proteomes" id="UP000053326"/>
    </source>
</evidence>